<comment type="caution">
    <text evidence="3">The sequence shown here is derived from an EMBL/GenBank/DDBJ whole genome shotgun (WGS) entry which is preliminary data.</text>
</comment>
<evidence type="ECO:0000313" key="4">
    <source>
        <dbReference type="Proteomes" id="UP001165065"/>
    </source>
</evidence>
<sequence length="511" mass="55888">MGGAGKAWLLLTGGLVYQTQYQKKAAAKKEKERKEKDALEKEQFDRFLERVEAAQLRQFYKFCDGESWHYCSYFDEDFVPSDSEDEGEMVDGDGKNFRRRGRADIFRKTMFTSSSRAKAGDIDFNNGEDAEGETKGGEEGDSTEETDSLVTDSLVTEEGGEGGITMHPSISSLGDPSMLEGEGSIVLPGEEGLVGTVGGGKPEITIPDSPLKGGGPDGMGSPQHGMGSPQHGSGSPQHGPPIAKDDCVAPDKWFWGGKGKEAWWGIKSLKRRVAKIDLHENDLEGTLPGGPGTGIFPVVQPIPPKGKEEVILGHLRVLILFKNALSGPLPASYSKFTMLQHLDISHNQLSGDIPETIFEIKTLKRIHLEHNYMLTGSIPESFCDLDKLQAFTIHYNKVKGELPSNIGACKNLTEFSIHHNSMEGEIPESITELEKLERCYINNNHFAGEEGVLKELQERIFTAGNFKADERVGYAKVLAVLPQPEESDDEDEEDGTGEETKDPTIDSSLAG</sequence>
<dbReference type="PANTHER" id="PTHR48064:SF8">
    <property type="entry name" value="RECEPTOR PROTEIN-TYROSINE KINASE CEPR2-LIKE"/>
    <property type="match status" value="1"/>
</dbReference>
<reference evidence="4" key="1">
    <citation type="journal article" date="2023" name="Commun. Biol.">
        <title>Genome analysis of Parmales, the sister group of diatoms, reveals the evolutionary specialization of diatoms from phago-mixotrophs to photoautotrophs.</title>
        <authorList>
            <person name="Ban H."/>
            <person name="Sato S."/>
            <person name="Yoshikawa S."/>
            <person name="Yamada K."/>
            <person name="Nakamura Y."/>
            <person name="Ichinomiya M."/>
            <person name="Sato N."/>
            <person name="Blanc-Mathieu R."/>
            <person name="Endo H."/>
            <person name="Kuwata A."/>
            <person name="Ogata H."/>
        </authorList>
    </citation>
    <scope>NUCLEOTIDE SEQUENCE [LARGE SCALE GENOMIC DNA]</scope>
</reference>
<accession>A0A9W7LE40</accession>
<name>A0A9W7LE40_9STRA</name>
<organism evidence="3 4">
    <name type="scientific">Triparma columacea</name>
    <dbReference type="NCBI Taxonomy" id="722753"/>
    <lineage>
        <taxon>Eukaryota</taxon>
        <taxon>Sar</taxon>
        <taxon>Stramenopiles</taxon>
        <taxon>Ochrophyta</taxon>
        <taxon>Bolidophyceae</taxon>
        <taxon>Parmales</taxon>
        <taxon>Triparmaceae</taxon>
        <taxon>Triparma</taxon>
    </lineage>
</organism>
<dbReference type="InterPro" id="IPR053038">
    <property type="entry name" value="RLP_Defense"/>
</dbReference>
<dbReference type="Pfam" id="PF00560">
    <property type="entry name" value="LRR_1"/>
    <property type="match status" value="1"/>
</dbReference>
<evidence type="ECO:0000256" key="1">
    <source>
        <dbReference type="ARBA" id="ARBA00022737"/>
    </source>
</evidence>
<dbReference type="FunFam" id="3.80.10.10:FF:000383">
    <property type="entry name" value="Leucine-rich repeat receptor protein kinase EMS1"/>
    <property type="match status" value="1"/>
</dbReference>
<feature type="compositionally biased region" description="Acidic residues" evidence="2">
    <location>
        <begin position="485"/>
        <end position="497"/>
    </location>
</feature>
<evidence type="ECO:0000256" key="2">
    <source>
        <dbReference type="SAM" id="MobiDB-lite"/>
    </source>
</evidence>
<dbReference type="InterPro" id="IPR032675">
    <property type="entry name" value="LRR_dom_sf"/>
</dbReference>
<dbReference type="EMBL" id="BRYA01000298">
    <property type="protein sequence ID" value="GMI46436.1"/>
    <property type="molecule type" value="Genomic_DNA"/>
</dbReference>
<feature type="region of interest" description="Disordered" evidence="2">
    <location>
        <begin position="479"/>
        <end position="511"/>
    </location>
</feature>
<dbReference type="OrthoDB" id="205182at2759"/>
<dbReference type="SUPFAM" id="SSF52058">
    <property type="entry name" value="L domain-like"/>
    <property type="match status" value="1"/>
</dbReference>
<keyword evidence="1" id="KW-0677">Repeat</keyword>
<feature type="region of interest" description="Disordered" evidence="2">
    <location>
        <begin position="117"/>
        <end position="246"/>
    </location>
</feature>
<evidence type="ECO:0000313" key="3">
    <source>
        <dbReference type="EMBL" id="GMI46436.1"/>
    </source>
</evidence>
<dbReference type="PANTHER" id="PTHR48064">
    <property type="entry name" value="OS01G0750400 PROTEIN"/>
    <property type="match status" value="1"/>
</dbReference>
<dbReference type="InterPro" id="IPR001611">
    <property type="entry name" value="Leu-rich_rpt"/>
</dbReference>
<gene>
    <name evidence="3" type="ORF">TrCOL_g912</name>
</gene>
<dbReference type="Gene3D" id="3.80.10.10">
    <property type="entry name" value="Ribonuclease Inhibitor"/>
    <property type="match status" value="1"/>
</dbReference>
<proteinExistence type="predicted"/>
<dbReference type="Pfam" id="PF13855">
    <property type="entry name" value="LRR_8"/>
    <property type="match status" value="1"/>
</dbReference>
<dbReference type="Proteomes" id="UP001165065">
    <property type="component" value="Unassembled WGS sequence"/>
</dbReference>
<keyword evidence="4" id="KW-1185">Reference proteome</keyword>
<dbReference type="AlphaFoldDB" id="A0A9W7LE40"/>
<protein>
    <submittedName>
        <fullName evidence="3">Uncharacterized protein</fullName>
    </submittedName>
</protein>